<feature type="non-terminal residue" evidence="3">
    <location>
        <position position="1"/>
    </location>
</feature>
<reference evidence="3" key="1">
    <citation type="submission" date="2018-05" db="EMBL/GenBank/DDBJ databases">
        <title>Draft genome of Mucuna pruriens seed.</title>
        <authorList>
            <person name="Nnadi N.E."/>
            <person name="Vos R."/>
            <person name="Hasami M.H."/>
            <person name="Devisetty U.K."/>
            <person name="Aguiy J.C."/>
        </authorList>
    </citation>
    <scope>NUCLEOTIDE SEQUENCE [LARGE SCALE GENOMIC DNA]</scope>
    <source>
        <strain evidence="3">JCA_2017</strain>
    </source>
</reference>
<dbReference type="Proteomes" id="UP000257109">
    <property type="component" value="Unassembled WGS sequence"/>
</dbReference>
<feature type="region of interest" description="Disordered" evidence="1">
    <location>
        <begin position="154"/>
        <end position="214"/>
    </location>
</feature>
<name>A0A371F2J0_MUCPR</name>
<protein>
    <recommendedName>
        <fullName evidence="2">Retrotransposon gag domain-containing protein</fullName>
    </recommendedName>
</protein>
<dbReference type="EMBL" id="QJKJ01010885">
    <property type="protein sequence ID" value="RDX72508.1"/>
    <property type="molecule type" value="Genomic_DNA"/>
</dbReference>
<gene>
    <name evidence="3" type="ORF">CR513_48006</name>
</gene>
<keyword evidence="4" id="KW-1185">Reference proteome</keyword>
<feature type="compositionally biased region" description="Gly residues" evidence="1">
    <location>
        <begin position="188"/>
        <end position="200"/>
    </location>
</feature>
<dbReference type="Pfam" id="PF03732">
    <property type="entry name" value="Retrotrans_gag"/>
    <property type="match status" value="1"/>
</dbReference>
<feature type="domain" description="Retrotransposon gag" evidence="2">
    <location>
        <begin position="3"/>
        <end position="78"/>
    </location>
</feature>
<dbReference type="PANTHER" id="PTHR33223:SF10">
    <property type="entry name" value="AMINOTRANSFERASE-LIKE PLANT MOBILE DOMAIN-CONTAINING PROTEIN"/>
    <property type="match status" value="1"/>
</dbReference>
<organism evidence="3 4">
    <name type="scientific">Mucuna pruriens</name>
    <name type="common">Velvet bean</name>
    <name type="synonym">Dolichos pruriens</name>
    <dbReference type="NCBI Taxonomy" id="157652"/>
    <lineage>
        <taxon>Eukaryota</taxon>
        <taxon>Viridiplantae</taxon>
        <taxon>Streptophyta</taxon>
        <taxon>Embryophyta</taxon>
        <taxon>Tracheophyta</taxon>
        <taxon>Spermatophyta</taxon>
        <taxon>Magnoliopsida</taxon>
        <taxon>eudicotyledons</taxon>
        <taxon>Gunneridae</taxon>
        <taxon>Pentapetalae</taxon>
        <taxon>rosids</taxon>
        <taxon>fabids</taxon>
        <taxon>Fabales</taxon>
        <taxon>Fabaceae</taxon>
        <taxon>Papilionoideae</taxon>
        <taxon>50 kb inversion clade</taxon>
        <taxon>NPAAA clade</taxon>
        <taxon>indigoferoid/millettioid clade</taxon>
        <taxon>Phaseoleae</taxon>
        <taxon>Mucuna</taxon>
    </lineage>
</organism>
<comment type="caution">
    <text evidence="3">The sequence shown here is derived from an EMBL/GenBank/DDBJ whole genome shotgun (WGS) entry which is preliminary data.</text>
</comment>
<evidence type="ECO:0000313" key="3">
    <source>
        <dbReference type="EMBL" id="RDX72508.1"/>
    </source>
</evidence>
<sequence>MATLSARSIRSFKYLVGSFISQFAANRVKRLEVADLFDIKQAKDESLKSYLARFNNATVWVNDPNQKFFMKSFQKGLRVGKFNDALALRKPISMEEIRARAEKHIEAKEDQVKWLETERQSPRPKEAKLGSRGGHQKREIKHQVLTQQREIPLHFTPPKGKKSPNFVGNMLHAPIGVSQGGERMDDGGQPGQARGKGLGSGADQAERSLGRSRH</sequence>
<evidence type="ECO:0000313" key="4">
    <source>
        <dbReference type="Proteomes" id="UP000257109"/>
    </source>
</evidence>
<dbReference type="PANTHER" id="PTHR33223">
    <property type="entry name" value="CCHC-TYPE DOMAIN-CONTAINING PROTEIN"/>
    <property type="match status" value="1"/>
</dbReference>
<evidence type="ECO:0000259" key="2">
    <source>
        <dbReference type="Pfam" id="PF03732"/>
    </source>
</evidence>
<accession>A0A371F2J0</accession>
<dbReference type="AlphaFoldDB" id="A0A371F2J0"/>
<feature type="region of interest" description="Disordered" evidence="1">
    <location>
        <begin position="116"/>
        <end position="139"/>
    </location>
</feature>
<dbReference type="InterPro" id="IPR005162">
    <property type="entry name" value="Retrotrans_gag_dom"/>
</dbReference>
<evidence type="ECO:0000256" key="1">
    <source>
        <dbReference type="SAM" id="MobiDB-lite"/>
    </source>
</evidence>
<proteinExistence type="predicted"/>
<feature type="compositionally biased region" description="Basic and acidic residues" evidence="1">
    <location>
        <begin position="204"/>
        <end position="214"/>
    </location>
</feature>
<feature type="compositionally biased region" description="Basic and acidic residues" evidence="1">
    <location>
        <begin position="116"/>
        <end position="129"/>
    </location>
</feature>